<reference evidence="1" key="1">
    <citation type="journal article" date="2014" name="Front. Microbiol.">
        <title>High frequency of phylogenetically diverse reductive dehalogenase-homologous genes in deep subseafloor sedimentary metagenomes.</title>
        <authorList>
            <person name="Kawai M."/>
            <person name="Futagami T."/>
            <person name="Toyoda A."/>
            <person name="Takaki Y."/>
            <person name="Nishi S."/>
            <person name="Hori S."/>
            <person name="Arai W."/>
            <person name="Tsubouchi T."/>
            <person name="Morono Y."/>
            <person name="Uchiyama I."/>
            <person name="Ito T."/>
            <person name="Fujiyama A."/>
            <person name="Inagaki F."/>
            <person name="Takami H."/>
        </authorList>
    </citation>
    <scope>NUCLEOTIDE SEQUENCE</scope>
    <source>
        <strain evidence="1">Expedition CK06-06</strain>
    </source>
</reference>
<comment type="caution">
    <text evidence="1">The sequence shown here is derived from an EMBL/GenBank/DDBJ whole genome shotgun (WGS) entry which is preliminary data.</text>
</comment>
<dbReference type="AlphaFoldDB" id="X0XCQ6"/>
<feature type="non-terminal residue" evidence="1">
    <location>
        <position position="46"/>
    </location>
</feature>
<dbReference type="EMBL" id="BARS01044161">
    <property type="protein sequence ID" value="GAG33197.1"/>
    <property type="molecule type" value="Genomic_DNA"/>
</dbReference>
<name>X0XCQ6_9ZZZZ</name>
<evidence type="ECO:0008006" key="2">
    <source>
        <dbReference type="Google" id="ProtNLM"/>
    </source>
</evidence>
<protein>
    <recommendedName>
        <fullName evidence="2">Sulfotransferase family protein</fullName>
    </recommendedName>
</protein>
<organism evidence="1">
    <name type="scientific">marine sediment metagenome</name>
    <dbReference type="NCBI Taxonomy" id="412755"/>
    <lineage>
        <taxon>unclassified sequences</taxon>
        <taxon>metagenomes</taxon>
        <taxon>ecological metagenomes</taxon>
    </lineage>
</organism>
<accession>X0XCQ6</accession>
<proteinExistence type="predicted"/>
<sequence length="46" mass="5413">MSFNYVAIPRTGSRSIRQAVGVWDNGFNHDPIWKHPKADFNFTFMR</sequence>
<gene>
    <name evidence="1" type="ORF">S01H1_66764</name>
</gene>
<evidence type="ECO:0000313" key="1">
    <source>
        <dbReference type="EMBL" id="GAG33197.1"/>
    </source>
</evidence>